<dbReference type="GO" id="GO:0007051">
    <property type="term" value="P:spindle organization"/>
    <property type="evidence" value="ECO:0007669"/>
    <property type="project" value="InterPro"/>
</dbReference>
<dbReference type="PANTHER" id="PTHR31940">
    <property type="entry name" value="SMALL KINETOCHORE-ASSOCIATED PROTEIN"/>
    <property type="match status" value="1"/>
</dbReference>
<dbReference type="InterPro" id="IPR033373">
    <property type="entry name" value="SKAP"/>
</dbReference>
<protein>
    <submittedName>
        <fullName evidence="3">Kinetochore-localized astrin/SPAG5 binding protein</fullName>
    </submittedName>
</protein>
<gene>
    <name evidence="3" type="primary">KNSTRN</name>
</gene>
<reference evidence="3" key="2">
    <citation type="submission" date="2016-06" db="EMBL/GenBank/DDBJ databases">
        <title>The genome of a short-lived fish provides insights into sex chromosome evolution and the genetic control of aging.</title>
        <authorList>
            <person name="Reichwald K."/>
            <person name="Felder M."/>
            <person name="Petzold A."/>
            <person name="Koch P."/>
            <person name="Groth M."/>
            <person name="Platzer M."/>
        </authorList>
    </citation>
    <scope>NUCLEOTIDE SEQUENCE</scope>
    <source>
        <tissue evidence="3">Brain</tissue>
    </source>
</reference>
<dbReference type="GO" id="GO:0000776">
    <property type="term" value="C:kinetochore"/>
    <property type="evidence" value="ECO:0007669"/>
    <property type="project" value="InterPro"/>
</dbReference>
<dbReference type="GO" id="GO:0035371">
    <property type="term" value="C:microtubule plus-end"/>
    <property type="evidence" value="ECO:0007669"/>
    <property type="project" value="TreeGrafter"/>
</dbReference>
<dbReference type="GO" id="GO:0000070">
    <property type="term" value="P:mitotic sister chromatid segregation"/>
    <property type="evidence" value="ECO:0007669"/>
    <property type="project" value="TreeGrafter"/>
</dbReference>
<evidence type="ECO:0000313" key="3">
    <source>
        <dbReference type="EMBL" id="SBR99337.1"/>
    </source>
</evidence>
<feature type="compositionally biased region" description="Basic and acidic residues" evidence="2">
    <location>
        <begin position="21"/>
        <end position="34"/>
    </location>
</feature>
<proteinExistence type="predicted"/>
<dbReference type="EMBL" id="HAEG01015107">
    <property type="protein sequence ID" value="SBR99337.1"/>
    <property type="molecule type" value="Transcribed_RNA"/>
</dbReference>
<reference evidence="3" key="1">
    <citation type="submission" date="2016-05" db="EMBL/GenBank/DDBJ databases">
        <authorList>
            <person name="Lavstsen T."/>
            <person name="Jespersen J.S."/>
        </authorList>
    </citation>
    <scope>NUCLEOTIDE SEQUENCE</scope>
    <source>
        <tissue evidence="3">Brain</tissue>
    </source>
</reference>
<organism evidence="3">
    <name type="scientific">Nothobranchius pienaari</name>
    <dbReference type="NCBI Taxonomy" id="704102"/>
    <lineage>
        <taxon>Eukaryota</taxon>
        <taxon>Metazoa</taxon>
        <taxon>Chordata</taxon>
        <taxon>Craniata</taxon>
        <taxon>Vertebrata</taxon>
        <taxon>Euteleostomi</taxon>
        <taxon>Actinopterygii</taxon>
        <taxon>Neopterygii</taxon>
        <taxon>Teleostei</taxon>
        <taxon>Neoteleostei</taxon>
        <taxon>Acanthomorphata</taxon>
        <taxon>Ovalentaria</taxon>
        <taxon>Atherinomorphae</taxon>
        <taxon>Cyprinodontiformes</taxon>
        <taxon>Nothobranchiidae</taxon>
        <taxon>Nothobranchius</taxon>
    </lineage>
</organism>
<dbReference type="PANTHER" id="PTHR31940:SF2">
    <property type="entry name" value="SMALL KINETOCHORE-ASSOCIATED PROTEIN"/>
    <property type="match status" value="1"/>
</dbReference>
<feature type="coiled-coil region" evidence="1">
    <location>
        <begin position="192"/>
        <end position="226"/>
    </location>
</feature>
<evidence type="ECO:0000256" key="2">
    <source>
        <dbReference type="SAM" id="MobiDB-lite"/>
    </source>
</evidence>
<dbReference type="GO" id="GO:0072686">
    <property type="term" value="C:mitotic spindle"/>
    <property type="evidence" value="ECO:0007669"/>
    <property type="project" value="TreeGrafter"/>
</dbReference>
<accession>A0A1A8R0S5</accession>
<sequence>MTLCGGDIMSSKIPRGVHVPVEGKKTAQKPESKDSAILSTAANNVQKPDFKAQKENMPRKGAAPKVHKGISTRYGQQVELKEQNHHLTAINEELQKHLSEMRQQVAELELQSSELLSENAAIKKNLHDCRVLLVSAKIDPVLGEKVGDAAQHNEDKRKEAMSVSTDLLQELKAFSDTASQQQTQLKELWTTMEDITKARELMRQERENFSQQATEIEKALKEAEALLL</sequence>
<keyword evidence="1" id="KW-0175">Coiled coil</keyword>
<feature type="region of interest" description="Disordered" evidence="2">
    <location>
        <begin position="20"/>
        <end position="44"/>
    </location>
</feature>
<dbReference type="AlphaFoldDB" id="A0A1A8R0S5"/>
<dbReference type="GO" id="GO:0034451">
    <property type="term" value="C:centriolar satellite"/>
    <property type="evidence" value="ECO:0007669"/>
    <property type="project" value="TreeGrafter"/>
</dbReference>
<feature type="coiled-coil region" evidence="1">
    <location>
        <begin position="80"/>
        <end position="125"/>
    </location>
</feature>
<dbReference type="GO" id="GO:0051988">
    <property type="term" value="P:regulation of attachment of spindle microtubules to kinetochore"/>
    <property type="evidence" value="ECO:0007669"/>
    <property type="project" value="InterPro"/>
</dbReference>
<name>A0A1A8R0S5_9TELE</name>
<evidence type="ECO:0000256" key="1">
    <source>
        <dbReference type="SAM" id="Coils"/>
    </source>
</evidence>